<evidence type="ECO:0000313" key="3">
    <source>
        <dbReference type="Proteomes" id="UP001168972"/>
    </source>
</evidence>
<keyword evidence="1" id="KW-1133">Transmembrane helix</keyword>
<organism evidence="2 3">
    <name type="scientific">Microctonus hyperodae</name>
    <name type="common">Parasitoid wasp</name>
    <dbReference type="NCBI Taxonomy" id="165561"/>
    <lineage>
        <taxon>Eukaryota</taxon>
        <taxon>Metazoa</taxon>
        <taxon>Ecdysozoa</taxon>
        <taxon>Arthropoda</taxon>
        <taxon>Hexapoda</taxon>
        <taxon>Insecta</taxon>
        <taxon>Pterygota</taxon>
        <taxon>Neoptera</taxon>
        <taxon>Endopterygota</taxon>
        <taxon>Hymenoptera</taxon>
        <taxon>Apocrita</taxon>
        <taxon>Ichneumonoidea</taxon>
        <taxon>Braconidae</taxon>
        <taxon>Euphorinae</taxon>
        <taxon>Microctonus</taxon>
    </lineage>
</organism>
<reference evidence="2" key="2">
    <citation type="submission" date="2023-03" db="EMBL/GenBank/DDBJ databases">
        <authorList>
            <person name="Inwood S.N."/>
            <person name="Skelly J.G."/>
            <person name="Guhlin J."/>
            <person name="Harrop T.W.R."/>
            <person name="Goldson S.G."/>
            <person name="Dearden P.K."/>
        </authorList>
    </citation>
    <scope>NUCLEOTIDE SEQUENCE</scope>
    <source>
        <strain evidence="2">Lincoln</strain>
        <tissue evidence="2">Whole body</tissue>
    </source>
</reference>
<feature type="transmembrane region" description="Helical" evidence="1">
    <location>
        <begin position="49"/>
        <end position="70"/>
    </location>
</feature>
<keyword evidence="3" id="KW-1185">Reference proteome</keyword>
<comment type="caution">
    <text evidence="2">The sequence shown here is derived from an EMBL/GenBank/DDBJ whole genome shotgun (WGS) entry which is preliminary data.</text>
</comment>
<sequence length="125" mass="13853">MEESEDNGWDMDEDTKQTKNFIPNLIPKISSLASTIVAFIYILEDILEISAPFQVAAVALILAGTFSAMIGHCYADHKTVIACGLFLLGACSAKRIGIEMDKKVEKSILHEKKREKLSRVPKSRV</sequence>
<dbReference type="Proteomes" id="UP001168972">
    <property type="component" value="Unassembled WGS sequence"/>
</dbReference>
<gene>
    <name evidence="2" type="ORF">PV327_008589</name>
</gene>
<name>A0AA39KHS3_MICHY</name>
<keyword evidence="1" id="KW-0812">Transmembrane</keyword>
<dbReference type="AlphaFoldDB" id="A0AA39KHS3"/>
<protein>
    <submittedName>
        <fullName evidence="2">Uncharacterized protein</fullName>
    </submittedName>
</protein>
<proteinExistence type="predicted"/>
<dbReference type="EMBL" id="JAQQBR010001834">
    <property type="protein sequence ID" value="KAK0162237.1"/>
    <property type="molecule type" value="Genomic_DNA"/>
</dbReference>
<evidence type="ECO:0000256" key="1">
    <source>
        <dbReference type="SAM" id="Phobius"/>
    </source>
</evidence>
<feature type="transmembrane region" description="Helical" evidence="1">
    <location>
        <begin position="25"/>
        <end position="43"/>
    </location>
</feature>
<keyword evidence="1" id="KW-0472">Membrane</keyword>
<evidence type="ECO:0000313" key="2">
    <source>
        <dbReference type="EMBL" id="KAK0162237.1"/>
    </source>
</evidence>
<accession>A0AA39KHS3</accession>
<reference evidence="2" key="1">
    <citation type="journal article" date="2023" name="bioRxiv">
        <title>Scaffold-level genome assemblies of two parasitoid biocontrol wasps reveal the parthenogenesis mechanism and an associated novel virus.</title>
        <authorList>
            <person name="Inwood S."/>
            <person name="Skelly J."/>
            <person name="Guhlin J."/>
            <person name="Harrop T."/>
            <person name="Goldson S."/>
            <person name="Dearden P."/>
        </authorList>
    </citation>
    <scope>NUCLEOTIDE SEQUENCE</scope>
    <source>
        <strain evidence="2">Lincoln</strain>
        <tissue evidence="2">Whole body</tissue>
    </source>
</reference>